<feature type="non-terminal residue" evidence="2">
    <location>
        <position position="1"/>
    </location>
</feature>
<proteinExistence type="predicted"/>
<evidence type="ECO:0000256" key="1">
    <source>
        <dbReference type="SAM" id="MobiDB-lite"/>
    </source>
</evidence>
<feature type="compositionally biased region" description="Basic and acidic residues" evidence="1">
    <location>
        <begin position="140"/>
        <end position="149"/>
    </location>
</feature>
<organism evidence="2 3">
    <name type="scientific">Prorocentrum cordatum</name>
    <dbReference type="NCBI Taxonomy" id="2364126"/>
    <lineage>
        <taxon>Eukaryota</taxon>
        <taxon>Sar</taxon>
        <taxon>Alveolata</taxon>
        <taxon>Dinophyceae</taxon>
        <taxon>Prorocentrales</taxon>
        <taxon>Prorocentraceae</taxon>
        <taxon>Prorocentrum</taxon>
    </lineage>
</organism>
<dbReference type="EMBL" id="CAUYUJ010016116">
    <property type="protein sequence ID" value="CAK0862005.1"/>
    <property type="molecule type" value="Genomic_DNA"/>
</dbReference>
<evidence type="ECO:0000313" key="2">
    <source>
        <dbReference type="EMBL" id="CAK0862005.1"/>
    </source>
</evidence>
<comment type="caution">
    <text evidence="2">The sequence shown here is derived from an EMBL/GenBank/DDBJ whole genome shotgun (WGS) entry which is preliminary data.</text>
</comment>
<evidence type="ECO:0000313" key="3">
    <source>
        <dbReference type="Proteomes" id="UP001189429"/>
    </source>
</evidence>
<feature type="compositionally biased region" description="Basic and acidic residues" evidence="1">
    <location>
        <begin position="109"/>
        <end position="118"/>
    </location>
</feature>
<protein>
    <submittedName>
        <fullName evidence="2">Uncharacterized protein</fullName>
    </submittedName>
</protein>
<gene>
    <name evidence="2" type="ORF">PCOR1329_LOCUS50526</name>
</gene>
<dbReference type="Proteomes" id="UP001189429">
    <property type="component" value="Unassembled WGS sequence"/>
</dbReference>
<keyword evidence="3" id="KW-1185">Reference proteome</keyword>
<accession>A0ABN9UPX2</accession>
<sequence>EGKSGELIAAAFCEEIGAPQLAPPSCPRMGTTFGAVAAALEGELLLPLRALQEGTESMTRTFLGAPVPRRPIEQKVAELTAAVLEGGFARWRYEKPGGQGAAARPLRGAGREVARAHGDASANAPGARGRTWRVGPLLGHQDRRPQPRL</sequence>
<feature type="region of interest" description="Disordered" evidence="1">
    <location>
        <begin position="97"/>
        <end position="149"/>
    </location>
</feature>
<name>A0ABN9UPX2_9DINO</name>
<reference evidence="2" key="1">
    <citation type="submission" date="2023-10" db="EMBL/GenBank/DDBJ databases">
        <authorList>
            <person name="Chen Y."/>
            <person name="Shah S."/>
            <person name="Dougan E. K."/>
            <person name="Thang M."/>
            <person name="Chan C."/>
        </authorList>
    </citation>
    <scope>NUCLEOTIDE SEQUENCE [LARGE SCALE GENOMIC DNA]</scope>
</reference>